<dbReference type="HOGENOM" id="CLU_044208_1_1_10"/>
<sequence>MLESVIAYLQTADPLTVYLFLFCISFLENVIPPVPGDVPVAFIGYMIAYTEISFAWSVAVASLGSALGFMTMFLLSRSVGLRIYSRGDTPVRHRLVRLIHRFFPPDEMEQARLRFSTHGYLAVLVNRFLFGSRAVISIMAGFMHLKVAGVFFAALASSVVWYVLLLYGGYLLGNNWAQIGTYMAAYTIPVTLIIAGVAIYAVFRYAKSRRHKQEV</sequence>
<evidence type="ECO:0000256" key="4">
    <source>
        <dbReference type="ARBA" id="ARBA00022989"/>
    </source>
</evidence>
<evidence type="ECO:0000256" key="3">
    <source>
        <dbReference type="ARBA" id="ARBA00022692"/>
    </source>
</evidence>
<dbReference type="RefSeq" id="WP_012505929.1">
    <property type="nucleotide sequence ID" value="NC_011059.1"/>
</dbReference>
<comment type="subcellular location">
    <subcellularLocation>
        <location evidence="1">Cell membrane</location>
        <topology evidence="1">Multi-pass membrane protein</topology>
    </subcellularLocation>
</comment>
<evidence type="ECO:0000313" key="7">
    <source>
        <dbReference type="EMBL" id="ACF46395.1"/>
    </source>
</evidence>
<dbReference type="GO" id="GO:0005886">
    <property type="term" value="C:plasma membrane"/>
    <property type="evidence" value="ECO:0007669"/>
    <property type="project" value="UniProtKB-SubCell"/>
</dbReference>
<name>B4S8K8_PROA2</name>
<dbReference type="Proteomes" id="UP000002725">
    <property type="component" value="Chromosome"/>
</dbReference>
<feature type="transmembrane region" description="Helical" evidence="6">
    <location>
        <begin position="147"/>
        <end position="170"/>
    </location>
</feature>
<evidence type="ECO:0000256" key="1">
    <source>
        <dbReference type="ARBA" id="ARBA00004651"/>
    </source>
</evidence>
<accession>B4S8K8</accession>
<dbReference type="EMBL" id="CP001108">
    <property type="protein sequence ID" value="ACF46395.1"/>
    <property type="molecule type" value="Genomic_DNA"/>
</dbReference>
<keyword evidence="3 6" id="KW-0812">Transmembrane</keyword>
<evidence type="ECO:0000256" key="5">
    <source>
        <dbReference type="ARBA" id="ARBA00023136"/>
    </source>
</evidence>
<dbReference type="eggNOG" id="COG0586">
    <property type="taxonomic scope" value="Bacteria"/>
</dbReference>
<reference evidence="7" key="1">
    <citation type="submission" date="2008-06" db="EMBL/GenBank/DDBJ databases">
        <title>Complete sequence of chromosome of Prosthecochloris aestuarii DSM 271.</title>
        <authorList>
            <consortium name="US DOE Joint Genome Institute"/>
            <person name="Lucas S."/>
            <person name="Copeland A."/>
            <person name="Lapidus A."/>
            <person name="Glavina del Rio T."/>
            <person name="Dalin E."/>
            <person name="Tice H."/>
            <person name="Bruce D."/>
            <person name="Goodwin L."/>
            <person name="Pitluck S."/>
            <person name="Schmutz J."/>
            <person name="Larimer F."/>
            <person name="Land M."/>
            <person name="Hauser L."/>
            <person name="Kyrpides N."/>
            <person name="Anderson I."/>
            <person name="Liu Z."/>
            <person name="Li T."/>
            <person name="Zhao F."/>
            <person name="Overmann J."/>
            <person name="Bryant D.A."/>
            <person name="Richardson P."/>
        </authorList>
    </citation>
    <scope>NUCLEOTIDE SEQUENCE [LARGE SCALE GENOMIC DNA]</scope>
    <source>
        <strain evidence="7">DSM 271</strain>
    </source>
</reference>
<gene>
    <name evidence="7" type="ordered locus">Paes_1374</name>
</gene>
<keyword evidence="2" id="KW-1003">Cell membrane</keyword>
<dbReference type="InterPro" id="IPR051311">
    <property type="entry name" value="DedA_domain"/>
</dbReference>
<organism evidence="7 8">
    <name type="scientific">Prosthecochloris aestuarii (strain DSM 271 / SK 413)</name>
    <dbReference type="NCBI Taxonomy" id="290512"/>
    <lineage>
        <taxon>Bacteria</taxon>
        <taxon>Pseudomonadati</taxon>
        <taxon>Chlorobiota</taxon>
        <taxon>Chlorobiia</taxon>
        <taxon>Chlorobiales</taxon>
        <taxon>Chlorobiaceae</taxon>
        <taxon>Prosthecochloris</taxon>
    </lineage>
</organism>
<protein>
    <submittedName>
        <fullName evidence="7">DedA family protein</fullName>
    </submittedName>
</protein>
<keyword evidence="8" id="KW-1185">Reference proteome</keyword>
<keyword evidence="5 6" id="KW-0472">Membrane</keyword>
<dbReference type="STRING" id="290512.Paes_1374"/>
<feature type="transmembrane region" description="Helical" evidence="6">
    <location>
        <begin position="182"/>
        <end position="203"/>
    </location>
</feature>
<dbReference type="KEGG" id="paa:Paes_1374"/>
<proteinExistence type="predicted"/>
<evidence type="ECO:0000256" key="2">
    <source>
        <dbReference type="ARBA" id="ARBA00022475"/>
    </source>
</evidence>
<feature type="transmembrane region" description="Helical" evidence="6">
    <location>
        <begin position="15"/>
        <end position="34"/>
    </location>
</feature>
<keyword evidence="4 6" id="KW-1133">Transmembrane helix</keyword>
<evidence type="ECO:0000313" key="8">
    <source>
        <dbReference type="Proteomes" id="UP000002725"/>
    </source>
</evidence>
<feature type="transmembrane region" description="Helical" evidence="6">
    <location>
        <begin position="54"/>
        <end position="76"/>
    </location>
</feature>
<evidence type="ECO:0000256" key="6">
    <source>
        <dbReference type="SAM" id="Phobius"/>
    </source>
</evidence>
<dbReference type="PANTHER" id="PTHR42709">
    <property type="entry name" value="ALKALINE PHOSPHATASE LIKE PROTEIN"/>
    <property type="match status" value="1"/>
</dbReference>
<dbReference type="PANTHER" id="PTHR42709:SF6">
    <property type="entry name" value="UNDECAPRENYL PHOSPHATE TRANSPORTER A"/>
    <property type="match status" value="1"/>
</dbReference>
<dbReference type="AlphaFoldDB" id="B4S8K8"/>